<keyword evidence="2" id="KW-0614">Plasmid</keyword>
<feature type="region of interest" description="Disordered" evidence="1">
    <location>
        <begin position="1"/>
        <end position="38"/>
    </location>
</feature>
<dbReference type="RefSeq" id="WP_353646421.1">
    <property type="nucleotide sequence ID" value="NZ_CP159256.1"/>
</dbReference>
<gene>
    <name evidence="2" type="ORF">ABVK50_32495</name>
</gene>
<evidence type="ECO:0000313" key="2">
    <source>
        <dbReference type="EMBL" id="XCG52213.1"/>
    </source>
</evidence>
<dbReference type="AlphaFoldDB" id="A0AAU8D0V9"/>
<geneLocation type="plasmid" evidence="2">
    <name>pMk2240A</name>
</geneLocation>
<feature type="compositionally biased region" description="Polar residues" evidence="1">
    <location>
        <begin position="15"/>
        <end position="33"/>
    </location>
</feature>
<reference evidence="2" key="1">
    <citation type="submission" date="2024-06" db="EMBL/GenBank/DDBJ databases">
        <title>Mesorhizobium karijinii sp. nov., a symbiont of the iconic Swainsona formosa from arid Australia.</title>
        <authorList>
            <person name="Hill Y.J."/>
            <person name="Watkin E.L.J."/>
            <person name="O'Hara G.W."/>
            <person name="Terpolilli J."/>
            <person name="Tye M.L."/>
            <person name="Kohlmeier M.G."/>
        </authorList>
    </citation>
    <scope>NUCLEOTIDE SEQUENCE</scope>
    <source>
        <strain evidence="2">WSM2240</strain>
        <plasmid evidence="2">pMk2240A</plasmid>
    </source>
</reference>
<name>A0AAU8D0V9_9HYPH</name>
<sequence>MASDRDPETMLVRGTQRTAQLSSTASSRNTAPTNPKVDLHTCSVKLPYDKVASHLGYAPVVSLETACRHSVSWLEFAGYPMAAARLGSQETSHG</sequence>
<protein>
    <submittedName>
        <fullName evidence="2">Uncharacterized protein</fullName>
    </submittedName>
</protein>
<evidence type="ECO:0000256" key="1">
    <source>
        <dbReference type="SAM" id="MobiDB-lite"/>
    </source>
</evidence>
<dbReference type="EMBL" id="CP159256">
    <property type="protein sequence ID" value="XCG52213.1"/>
    <property type="molecule type" value="Genomic_DNA"/>
</dbReference>
<accession>A0AAU8D0V9</accession>
<proteinExistence type="predicted"/>
<organism evidence="2">
    <name type="scientific">Mesorhizobium sp. WSM2240</name>
    <dbReference type="NCBI Taxonomy" id="3228851"/>
    <lineage>
        <taxon>Bacteria</taxon>
        <taxon>Pseudomonadati</taxon>
        <taxon>Pseudomonadota</taxon>
        <taxon>Alphaproteobacteria</taxon>
        <taxon>Hyphomicrobiales</taxon>
        <taxon>Phyllobacteriaceae</taxon>
        <taxon>Mesorhizobium</taxon>
    </lineage>
</organism>